<organism evidence="5 6">
    <name type="scientific">Mycolicibacterium parafortuitum</name>
    <name type="common">Mycobacterium parafortuitum</name>
    <dbReference type="NCBI Taxonomy" id="39692"/>
    <lineage>
        <taxon>Bacteria</taxon>
        <taxon>Bacillati</taxon>
        <taxon>Actinomycetota</taxon>
        <taxon>Actinomycetes</taxon>
        <taxon>Mycobacteriales</taxon>
        <taxon>Mycobacteriaceae</taxon>
        <taxon>Mycolicibacterium</taxon>
    </lineage>
</organism>
<dbReference type="EMBL" id="AP022598">
    <property type="protein sequence ID" value="BBY78814.1"/>
    <property type="molecule type" value="Genomic_DNA"/>
</dbReference>
<dbReference type="PRINTS" id="PR00455">
    <property type="entry name" value="HTHTETR"/>
</dbReference>
<reference evidence="4" key="3">
    <citation type="submission" date="2020-02" db="EMBL/GenBank/DDBJ databases">
        <authorList>
            <person name="Matsumoto Y."/>
            <person name="Motooka D."/>
            <person name="Nakamura S."/>
        </authorList>
    </citation>
    <scope>NUCLEOTIDE SEQUENCE</scope>
    <source>
        <strain evidence="4">JCM 6367</strain>
    </source>
</reference>
<gene>
    <name evidence="5" type="ORF">MPP7335_02326</name>
    <name evidence="4" type="ORF">MPRF_57130</name>
</gene>
<feature type="DNA-binding region" description="H-T-H motif" evidence="2">
    <location>
        <begin position="34"/>
        <end position="53"/>
    </location>
</feature>
<dbReference type="SUPFAM" id="SSF46689">
    <property type="entry name" value="Homeodomain-like"/>
    <property type="match status" value="1"/>
</dbReference>
<evidence type="ECO:0000256" key="1">
    <source>
        <dbReference type="ARBA" id="ARBA00023125"/>
    </source>
</evidence>
<dbReference type="RefSeq" id="WP_083143216.1">
    <property type="nucleotide sequence ID" value="NZ_AP022598.1"/>
</dbReference>
<protein>
    <submittedName>
        <fullName evidence="5">Putative transcriptional regulatory protein (Probably TetR-family) [Mycobacterium tuberculosis H37Rv]</fullName>
    </submittedName>
    <submittedName>
        <fullName evidence="4">TetR family transcriptional regulator</fullName>
    </submittedName>
</protein>
<feature type="domain" description="HTH tetR-type" evidence="3">
    <location>
        <begin position="11"/>
        <end position="71"/>
    </location>
</feature>
<keyword evidence="1 2" id="KW-0238">DNA-binding</keyword>
<dbReference type="PANTHER" id="PTHR30055:SF174">
    <property type="entry name" value="TRANSCRIPTIONAL REGULATORY PROTEIN (PROBABLY TETR-FAMILY)-RELATED"/>
    <property type="match status" value="1"/>
</dbReference>
<dbReference type="Proteomes" id="UP000252008">
    <property type="component" value="Unassembled WGS sequence"/>
</dbReference>
<evidence type="ECO:0000256" key="2">
    <source>
        <dbReference type="PROSITE-ProRule" id="PRU00335"/>
    </source>
</evidence>
<dbReference type="Gene3D" id="1.10.357.10">
    <property type="entry name" value="Tetracycline Repressor, domain 2"/>
    <property type="match status" value="1"/>
</dbReference>
<dbReference type="GO" id="GO:0003700">
    <property type="term" value="F:DNA-binding transcription factor activity"/>
    <property type="evidence" value="ECO:0007669"/>
    <property type="project" value="TreeGrafter"/>
</dbReference>
<dbReference type="InterPro" id="IPR050109">
    <property type="entry name" value="HTH-type_TetR-like_transc_reg"/>
</dbReference>
<evidence type="ECO:0000313" key="4">
    <source>
        <dbReference type="EMBL" id="BBY78814.1"/>
    </source>
</evidence>
<dbReference type="Proteomes" id="UP000466554">
    <property type="component" value="Chromosome"/>
</dbReference>
<evidence type="ECO:0000313" key="5">
    <source>
        <dbReference type="EMBL" id="SRX80583.1"/>
    </source>
</evidence>
<dbReference type="GO" id="GO:0000976">
    <property type="term" value="F:transcription cis-regulatory region binding"/>
    <property type="evidence" value="ECO:0007669"/>
    <property type="project" value="TreeGrafter"/>
</dbReference>
<proteinExistence type="predicted"/>
<dbReference type="EMBL" id="UEGS01000001">
    <property type="protein sequence ID" value="SRX80583.1"/>
    <property type="molecule type" value="Genomic_DNA"/>
</dbReference>
<dbReference type="STRING" id="39692.BST38_10345"/>
<accession>A0A375YHM0</accession>
<evidence type="ECO:0000313" key="7">
    <source>
        <dbReference type="Proteomes" id="UP000466554"/>
    </source>
</evidence>
<dbReference type="AlphaFoldDB" id="A0A375YHM0"/>
<reference evidence="5 6" key="1">
    <citation type="submission" date="2018-05" db="EMBL/GenBank/DDBJ databases">
        <authorList>
            <consortium name="IHU Genomes"/>
        </authorList>
    </citation>
    <scope>NUCLEOTIDE SEQUENCE [LARGE SCALE GENOMIC DNA]</scope>
    <source>
        <strain evidence="5 6">P7335</strain>
    </source>
</reference>
<dbReference type="PANTHER" id="PTHR30055">
    <property type="entry name" value="HTH-TYPE TRANSCRIPTIONAL REGULATOR RUTR"/>
    <property type="match status" value="1"/>
</dbReference>
<dbReference type="InterPro" id="IPR001647">
    <property type="entry name" value="HTH_TetR"/>
</dbReference>
<dbReference type="Pfam" id="PF00440">
    <property type="entry name" value="TetR_N"/>
    <property type="match status" value="1"/>
</dbReference>
<name>A0A375YHM0_MYCPF</name>
<sequence length="215" mass="24103">MAEARRRLSPDDRRNELLALGAEVFGQRPYDEVRIDEIAERAGVSRALMYHYFPDKRAFFAAVVRAEGERLFEATNTPAVPGESLFDQVRAGVLAYLHYDEQHPHGAWAAYMSMARVDPVLRGIEDIDNDRQANRIIDRVTAGIDGLDGKVERDLRAAVYGWLAFTFEMCRQRLVDTSLDADFIADLCAHTLMDALGRVPGIPATLADALAPQRR</sequence>
<dbReference type="InterPro" id="IPR009057">
    <property type="entry name" value="Homeodomain-like_sf"/>
</dbReference>
<keyword evidence="6" id="KW-1185">Reference proteome</keyword>
<dbReference type="PROSITE" id="PS50977">
    <property type="entry name" value="HTH_TETR_2"/>
    <property type="match status" value="1"/>
</dbReference>
<evidence type="ECO:0000259" key="3">
    <source>
        <dbReference type="PROSITE" id="PS50977"/>
    </source>
</evidence>
<reference evidence="4 7" key="2">
    <citation type="journal article" date="2019" name="Emerg. Microbes Infect.">
        <title>Comprehensive subspecies identification of 175 nontuberculous mycobacteria species based on 7547 genomic profiles.</title>
        <authorList>
            <person name="Matsumoto Y."/>
            <person name="Kinjo T."/>
            <person name="Motooka D."/>
            <person name="Nabeya D."/>
            <person name="Jung N."/>
            <person name="Uechi K."/>
            <person name="Horii T."/>
            <person name="Iida T."/>
            <person name="Fujita J."/>
            <person name="Nakamura S."/>
        </authorList>
    </citation>
    <scope>NUCLEOTIDE SEQUENCE [LARGE SCALE GENOMIC DNA]</scope>
    <source>
        <strain evidence="4 7">JCM 6367</strain>
    </source>
</reference>
<evidence type="ECO:0000313" key="6">
    <source>
        <dbReference type="Proteomes" id="UP000252008"/>
    </source>
</evidence>